<dbReference type="PANTHER" id="PTHR31157:SF1">
    <property type="entry name" value="SCP DOMAIN-CONTAINING PROTEIN"/>
    <property type="match status" value="1"/>
</dbReference>
<dbReference type="Proteomes" id="UP001175147">
    <property type="component" value="Unassembled WGS sequence"/>
</dbReference>
<feature type="domain" description="SCP" evidence="2">
    <location>
        <begin position="32"/>
        <end position="145"/>
    </location>
</feature>
<dbReference type="RefSeq" id="WP_304392401.1">
    <property type="nucleotide sequence ID" value="NZ_JAUPBM010000147.1"/>
</dbReference>
<evidence type="ECO:0000256" key="1">
    <source>
        <dbReference type="SAM" id="SignalP"/>
    </source>
</evidence>
<evidence type="ECO:0000259" key="2">
    <source>
        <dbReference type="Pfam" id="PF00188"/>
    </source>
</evidence>
<protein>
    <submittedName>
        <fullName evidence="3">CAP domain-containing protein</fullName>
    </submittedName>
</protein>
<dbReference type="PANTHER" id="PTHR31157">
    <property type="entry name" value="SCP DOMAIN-CONTAINING PROTEIN"/>
    <property type="match status" value="1"/>
</dbReference>
<feature type="chain" id="PRO_5045449018" evidence="1">
    <location>
        <begin position="22"/>
        <end position="152"/>
    </location>
</feature>
<dbReference type="SUPFAM" id="SSF55797">
    <property type="entry name" value="PR-1-like"/>
    <property type="match status" value="1"/>
</dbReference>
<proteinExistence type="predicted"/>
<dbReference type="CDD" id="cd05379">
    <property type="entry name" value="CAP_bacterial"/>
    <property type="match status" value="1"/>
</dbReference>
<organism evidence="3 4">
    <name type="scientific">Brachyspira innocens</name>
    <dbReference type="NCBI Taxonomy" id="13264"/>
    <lineage>
        <taxon>Bacteria</taxon>
        <taxon>Pseudomonadati</taxon>
        <taxon>Spirochaetota</taxon>
        <taxon>Spirochaetia</taxon>
        <taxon>Brachyspirales</taxon>
        <taxon>Brachyspiraceae</taxon>
        <taxon>Brachyspira</taxon>
    </lineage>
</organism>
<comment type="caution">
    <text evidence="3">The sequence shown here is derived from an EMBL/GenBank/DDBJ whole genome shotgun (WGS) entry which is preliminary data.</text>
</comment>
<dbReference type="Pfam" id="PF00188">
    <property type="entry name" value="CAP"/>
    <property type="match status" value="1"/>
</dbReference>
<dbReference type="EMBL" id="JAUPBM010000147">
    <property type="protein sequence ID" value="MDO7021141.1"/>
    <property type="molecule type" value="Genomic_DNA"/>
</dbReference>
<gene>
    <name evidence="3" type="ORF">Q5M86_10170</name>
</gene>
<reference evidence="3" key="1">
    <citation type="submission" date="2023-07" db="EMBL/GenBank/DDBJ databases">
        <title>Mucosal microbiota of week-old chicken and adult hens.</title>
        <authorList>
            <person name="Volf J."/>
            <person name="Karasova D."/>
            <person name="Crhanova M."/>
            <person name="Faldynova M."/>
            <person name="Prikrylova H."/>
            <person name="Zeman M."/>
            <person name="Babak V."/>
            <person name="Rajova J."/>
            <person name="Rychlik I."/>
        </authorList>
    </citation>
    <scope>NUCLEOTIDE SEQUENCE</scope>
    <source>
        <strain evidence="3">ET902</strain>
    </source>
</reference>
<feature type="signal peptide" evidence="1">
    <location>
        <begin position="1"/>
        <end position="21"/>
    </location>
</feature>
<keyword evidence="1" id="KW-0732">Signal</keyword>
<dbReference type="Gene3D" id="3.40.33.10">
    <property type="entry name" value="CAP"/>
    <property type="match status" value="1"/>
</dbReference>
<evidence type="ECO:0000313" key="3">
    <source>
        <dbReference type="EMBL" id="MDO7021141.1"/>
    </source>
</evidence>
<evidence type="ECO:0000313" key="4">
    <source>
        <dbReference type="Proteomes" id="UP001175147"/>
    </source>
</evidence>
<sequence>MFKIMIKALFILYFCSMAVLYSEDNYEAETTLKALNEVRENEGLYPFELSDELNKAANIRAKELSINFSHIRPNNTRYDEILYENRIRVFSSDENIAYRFKNAETVISYWMNSSQYKLNILSDKFTHVGVSHYAINGEDFWVVIFAQLRRMN</sequence>
<dbReference type="InterPro" id="IPR035940">
    <property type="entry name" value="CAP_sf"/>
</dbReference>
<accession>A0ABT8YZ35</accession>
<name>A0ABT8YZ35_9SPIR</name>
<keyword evidence="4" id="KW-1185">Reference proteome</keyword>
<dbReference type="InterPro" id="IPR014044">
    <property type="entry name" value="CAP_dom"/>
</dbReference>